<accession>A0A2S6ICU0</accession>
<evidence type="ECO:0000313" key="8">
    <source>
        <dbReference type="EMBL" id="PPK92019.1"/>
    </source>
</evidence>
<protein>
    <submittedName>
        <fullName evidence="8">Tight adherence protein C</fullName>
    </submittedName>
</protein>
<evidence type="ECO:0000256" key="3">
    <source>
        <dbReference type="ARBA" id="ARBA00022692"/>
    </source>
</evidence>
<dbReference type="OrthoDB" id="5185234at2"/>
<comment type="caution">
    <text evidence="8">The sequence shown here is derived from an EMBL/GenBank/DDBJ whole genome shotgun (WGS) entry which is preliminary data.</text>
</comment>
<dbReference type="RefSeq" id="WP_104435471.1">
    <property type="nucleotide sequence ID" value="NZ_PTJD01000018.1"/>
</dbReference>
<dbReference type="EMBL" id="PTJD01000018">
    <property type="protein sequence ID" value="PPK92019.1"/>
    <property type="molecule type" value="Genomic_DNA"/>
</dbReference>
<evidence type="ECO:0000256" key="4">
    <source>
        <dbReference type="ARBA" id="ARBA00022989"/>
    </source>
</evidence>
<reference evidence="8 9" key="1">
    <citation type="submission" date="2018-02" db="EMBL/GenBank/DDBJ databases">
        <title>Genomic Encyclopedia of Archaeal and Bacterial Type Strains, Phase II (KMG-II): from individual species to whole genera.</title>
        <authorList>
            <person name="Goeker M."/>
        </authorList>
    </citation>
    <scope>NUCLEOTIDE SEQUENCE [LARGE SCALE GENOMIC DNA]</scope>
    <source>
        <strain evidence="8 9">DSM 22857</strain>
    </source>
</reference>
<sequence>MSGTLLGAGLGLACGTGLCLVVARRPWRTGVDLTVRLAPYLAGPGGGRVEEPATGPAPLRVLARLAAPLLADAAGWVDRVLGGAASVRRRLDVVGGALTPAQFRAQQVLWGLTGAGAGVLLCLLVAARRGWAPVPMVLLVLIAAAAGVLARDSALSWSARRRRERVLAEFPAAAELLALSVGAGEGVAAALERVARASSGAVGSELRRVLGDVRAGAPLAVALDGFALRCDVPALRRFVDAVVVSAERGTPMAEVLRAQAGDVREAGRRQLLEAGGRREIWMLVPVVLLVLPVTVVFAVFPGMAVLQVGP</sequence>
<keyword evidence="9" id="KW-1185">Reference proteome</keyword>
<keyword evidence="2" id="KW-1003">Cell membrane</keyword>
<dbReference type="AlphaFoldDB" id="A0A2S6ICU0"/>
<feature type="transmembrane region" description="Helical" evidence="6">
    <location>
        <begin position="280"/>
        <end position="300"/>
    </location>
</feature>
<dbReference type="PANTHER" id="PTHR35007:SF2">
    <property type="entry name" value="PILUS ASSEMBLE PROTEIN"/>
    <property type="match status" value="1"/>
</dbReference>
<feature type="transmembrane region" description="Helical" evidence="6">
    <location>
        <begin position="108"/>
        <end position="127"/>
    </location>
</feature>
<evidence type="ECO:0000313" key="9">
    <source>
        <dbReference type="Proteomes" id="UP000239485"/>
    </source>
</evidence>
<feature type="transmembrane region" description="Helical" evidence="6">
    <location>
        <begin position="133"/>
        <end position="155"/>
    </location>
</feature>
<proteinExistence type="predicted"/>
<evidence type="ECO:0000256" key="1">
    <source>
        <dbReference type="ARBA" id="ARBA00004651"/>
    </source>
</evidence>
<comment type="subcellular location">
    <subcellularLocation>
        <location evidence="1">Cell membrane</location>
        <topology evidence="1">Multi-pass membrane protein</topology>
    </subcellularLocation>
</comment>
<organism evidence="8 9">
    <name type="scientific">Kineococcus xinjiangensis</name>
    <dbReference type="NCBI Taxonomy" id="512762"/>
    <lineage>
        <taxon>Bacteria</taxon>
        <taxon>Bacillati</taxon>
        <taxon>Actinomycetota</taxon>
        <taxon>Actinomycetes</taxon>
        <taxon>Kineosporiales</taxon>
        <taxon>Kineosporiaceae</taxon>
        <taxon>Kineococcus</taxon>
    </lineage>
</organism>
<name>A0A2S6ICU0_9ACTN</name>
<evidence type="ECO:0000259" key="7">
    <source>
        <dbReference type="Pfam" id="PF00482"/>
    </source>
</evidence>
<keyword evidence="4 6" id="KW-1133">Transmembrane helix</keyword>
<dbReference type="PANTHER" id="PTHR35007">
    <property type="entry name" value="INTEGRAL MEMBRANE PROTEIN-RELATED"/>
    <property type="match status" value="1"/>
</dbReference>
<feature type="domain" description="Type II secretion system protein GspF" evidence="7">
    <location>
        <begin position="174"/>
        <end position="299"/>
    </location>
</feature>
<evidence type="ECO:0000256" key="2">
    <source>
        <dbReference type="ARBA" id="ARBA00022475"/>
    </source>
</evidence>
<dbReference type="InterPro" id="IPR018076">
    <property type="entry name" value="T2SS_GspF_dom"/>
</dbReference>
<evidence type="ECO:0000256" key="6">
    <source>
        <dbReference type="SAM" id="Phobius"/>
    </source>
</evidence>
<keyword evidence="5 6" id="KW-0472">Membrane</keyword>
<gene>
    <name evidence="8" type="ORF">CLV92_11863</name>
</gene>
<dbReference type="Proteomes" id="UP000239485">
    <property type="component" value="Unassembled WGS sequence"/>
</dbReference>
<keyword evidence="3 6" id="KW-0812">Transmembrane</keyword>
<evidence type="ECO:0000256" key="5">
    <source>
        <dbReference type="ARBA" id="ARBA00023136"/>
    </source>
</evidence>
<dbReference type="Pfam" id="PF00482">
    <property type="entry name" value="T2SSF"/>
    <property type="match status" value="1"/>
</dbReference>
<dbReference type="GO" id="GO:0005886">
    <property type="term" value="C:plasma membrane"/>
    <property type="evidence" value="ECO:0007669"/>
    <property type="project" value="UniProtKB-SubCell"/>
</dbReference>
<feature type="transmembrane region" description="Helical" evidence="6">
    <location>
        <begin position="6"/>
        <end position="23"/>
    </location>
</feature>